<reference evidence="12" key="1">
    <citation type="submission" date="2018-05" db="EMBL/GenBank/DDBJ databases">
        <authorList>
            <person name="Lanie J.A."/>
            <person name="Ng W.-L."/>
            <person name="Kazmierczak K.M."/>
            <person name="Andrzejewski T.M."/>
            <person name="Davidsen T.M."/>
            <person name="Wayne K.J."/>
            <person name="Tettelin H."/>
            <person name="Glass J.I."/>
            <person name="Rusch D."/>
            <person name="Podicherti R."/>
            <person name="Tsui H.-C.T."/>
            <person name="Winkler M.E."/>
        </authorList>
    </citation>
    <scope>NUCLEOTIDE SEQUENCE</scope>
</reference>
<name>A0A381NK49_9ZZZZ</name>
<dbReference type="InterPro" id="IPR006369">
    <property type="entry name" value="Protohaem_IX_farnesylTrfase"/>
</dbReference>
<feature type="transmembrane region" description="Helical" evidence="11">
    <location>
        <begin position="209"/>
        <end position="227"/>
    </location>
</feature>
<dbReference type="InterPro" id="IPR044878">
    <property type="entry name" value="UbiA_sf"/>
</dbReference>
<dbReference type="PANTHER" id="PTHR43448">
    <property type="entry name" value="PROTOHEME IX FARNESYLTRANSFERASE, MITOCHONDRIAL"/>
    <property type="match status" value="1"/>
</dbReference>
<dbReference type="AlphaFoldDB" id="A0A381NK49"/>
<organism evidence="12">
    <name type="scientific">marine metagenome</name>
    <dbReference type="NCBI Taxonomy" id="408172"/>
    <lineage>
        <taxon>unclassified sequences</taxon>
        <taxon>metagenomes</taxon>
        <taxon>ecological metagenomes</taxon>
    </lineage>
</organism>
<dbReference type="GO" id="GO:0008495">
    <property type="term" value="F:protoheme IX farnesyltransferase activity"/>
    <property type="evidence" value="ECO:0007669"/>
    <property type="project" value="InterPro"/>
</dbReference>
<comment type="pathway">
    <text evidence="2">Porphyrin-containing compound metabolism; heme O biosynthesis; heme O from protoheme: step 1/1.</text>
</comment>
<comment type="subcellular location">
    <subcellularLocation>
        <location evidence="1">Cell membrane</location>
        <topology evidence="1">Multi-pass membrane protein</topology>
    </subcellularLocation>
</comment>
<keyword evidence="3" id="KW-1003">Cell membrane</keyword>
<evidence type="ECO:0000256" key="5">
    <source>
        <dbReference type="ARBA" id="ARBA00022692"/>
    </source>
</evidence>
<protein>
    <recommendedName>
        <fullName evidence="9">Protoheme IX farnesyltransferase</fullName>
    </recommendedName>
    <alternativeName>
        <fullName evidence="10">Heme B farnesyltransferase</fullName>
    </alternativeName>
</protein>
<evidence type="ECO:0000256" key="6">
    <source>
        <dbReference type="ARBA" id="ARBA00022989"/>
    </source>
</evidence>
<evidence type="ECO:0000256" key="4">
    <source>
        <dbReference type="ARBA" id="ARBA00022679"/>
    </source>
</evidence>
<evidence type="ECO:0000256" key="1">
    <source>
        <dbReference type="ARBA" id="ARBA00004651"/>
    </source>
</evidence>
<dbReference type="InterPro" id="IPR030470">
    <property type="entry name" value="UbiA_prenylTrfase_CS"/>
</dbReference>
<evidence type="ECO:0000256" key="2">
    <source>
        <dbReference type="ARBA" id="ARBA00004919"/>
    </source>
</evidence>
<keyword evidence="4" id="KW-0808">Transferase</keyword>
<evidence type="ECO:0000256" key="7">
    <source>
        <dbReference type="ARBA" id="ARBA00023133"/>
    </source>
</evidence>
<keyword evidence="7" id="KW-0350">Heme biosynthesis</keyword>
<dbReference type="FunFam" id="1.10.357.140:FF:000001">
    <property type="entry name" value="Protoheme IX farnesyltransferase"/>
    <property type="match status" value="1"/>
</dbReference>
<evidence type="ECO:0000256" key="11">
    <source>
        <dbReference type="SAM" id="Phobius"/>
    </source>
</evidence>
<dbReference type="GO" id="GO:0005886">
    <property type="term" value="C:plasma membrane"/>
    <property type="evidence" value="ECO:0007669"/>
    <property type="project" value="UniProtKB-SubCell"/>
</dbReference>
<evidence type="ECO:0000256" key="10">
    <source>
        <dbReference type="ARBA" id="ARBA00042475"/>
    </source>
</evidence>
<feature type="transmembrane region" description="Helical" evidence="11">
    <location>
        <begin position="106"/>
        <end position="123"/>
    </location>
</feature>
<keyword evidence="8 11" id="KW-0472">Membrane</keyword>
<gene>
    <name evidence="12" type="ORF">METZ01_LOCUS7789</name>
</gene>
<dbReference type="NCBIfam" id="TIGR01473">
    <property type="entry name" value="cyoE_ctaB"/>
    <property type="match status" value="1"/>
</dbReference>
<feature type="transmembrane region" description="Helical" evidence="11">
    <location>
        <begin position="135"/>
        <end position="157"/>
    </location>
</feature>
<feature type="transmembrane region" description="Helical" evidence="11">
    <location>
        <begin position="12"/>
        <end position="29"/>
    </location>
</feature>
<dbReference type="HAMAP" id="MF_00154">
    <property type="entry name" value="CyoE_CtaB"/>
    <property type="match status" value="1"/>
</dbReference>
<dbReference type="EMBL" id="UINC01000418">
    <property type="protein sequence ID" value="SUZ54935.1"/>
    <property type="molecule type" value="Genomic_DNA"/>
</dbReference>
<evidence type="ECO:0000256" key="8">
    <source>
        <dbReference type="ARBA" id="ARBA00023136"/>
    </source>
</evidence>
<dbReference type="InterPro" id="IPR000537">
    <property type="entry name" value="UbiA_prenyltransferase"/>
</dbReference>
<dbReference type="CDD" id="cd13957">
    <property type="entry name" value="PT_UbiA_Cox10"/>
    <property type="match status" value="1"/>
</dbReference>
<proteinExistence type="inferred from homology"/>
<dbReference type="NCBIfam" id="NF003349">
    <property type="entry name" value="PRK04375.1-2"/>
    <property type="match status" value="1"/>
</dbReference>
<evidence type="ECO:0000256" key="3">
    <source>
        <dbReference type="ARBA" id="ARBA00022475"/>
    </source>
</evidence>
<evidence type="ECO:0000313" key="12">
    <source>
        <dbReference type="EMBL" id="SUZ54935.1"/>
    </source>
</evidence>
<feature type="transmembrane region" description="Helical" evidence="11">
    <location>
        <begin position="233"/>
        <end position="253"/>
    </location>
</feature>
<dbReference type="PANTHER" id="PTHR43448:SF7">
    <property type="entry name" value="4-HYDROXYBENZOATE SOLANESYLTRANSFERASE"/>
    <property type="match status" value="1"/>
</dbReference>
<feature type="transmembrane region" description="Helical" evidence="11">
    <location>
        <begin position="265"/>
        <end position="285"/>
    </location>
</feature>
<dbReference type="Gene3D" id="1.10.357.140">
    <property type="entry name" value="UbiA prenyltransferase"/>
    <property type="match status" value="1"/>
</dbReference>
<evidence type="ECO:0000256" key="9">
    <source>
        <dbReference type="ARBA" id="ARBA00040810"/>
    </source>
</evidence>
<accession>A0A381NK49</accession>
<keyword evidence="5 11" id="KW-0812">Transmembrane</keyword>
<feature type="transmembrane region" description="Helical" evidence="11">
    <location>
        <begin position="163"/>
        <end position="184"/>
    </location>
</feature>
<sequence>MISGYVALTKPKIILLLLVTALGGLFLAAEGIPKLWLSMTVLIGGSLAAGGANSINHYLDRDIDAKMTRTSNRPVASGSIKPIYALSFGILLNVVGFSLLWQFANLISAILVISATLFYVFVYTLGLKRTTPQNIVIGGAAGSIPPMAGWAAVTGNILDPAPFFLFAIVFFWTPPHFWALSLLLKDDYAEAGIPMLPVVSGVDNTKRQIFIYTWLLLALVVATTFVINDLHLIYGVTSILLTIVFIGMAWRLMKQNGIEFAKPTYLFSLAYLGLIFIAVMIDSVVTS</sequence>
<dbReference type="PROSITE" id="PS00943">
    <property type="entry name" value="UBIA"/>
    <property type="match status" value="1"/>
</dbReference>
<keyword evidence="6 11" id="KW-1133">Transmembrane helix</keyword>
<dbReference type="GO" id="GO:0006783">
    <property type="term" value="P:heme biosynthetic process"/>
    <property type="evidence" value="ECO:0007669"/>
    <property type="project" value="UniProtKB-KW"/>
</dbReference>
<feature type="transmembrane region" description="Helical" evidence="11">
    <location>
        <begin position="35"/>
        <end position="59"/>
    </location>
</feature>
<feature type="transmembrane region" description="Helical" evidence="11">
    <location>
        <begin position="80"/>
        <end position="100"/>
    </location>
</feature>
<dbReference type="Pfam" id="PF01040">
    <property type="entry name" value="UbiA"/>
    <property type="match status" value="1"/>
</dbReference>